<organism evidence="1 2">
    <name type="scientific">Stenotrophomonas maltophilia</name>
    <name type="common">Pseudomonas maltophilia</name>
    <name type="synonym">Xanthomonas maltophilia</name>
    <dbReference type="NCBI Taxonomy" id="40324"/>
    <lineage>
        <taxon>Bacteria</taxon>
        <taxon>Pseudomonadati</taxon>
        <taxon>Pseudomonadota</taxon>
        <taxon>Gammaproteobacteria</taxon>
        <taxon>Lysobacterales</taxon>
        <taxon>Lysobacteraceae</taxon>
        <taxon>Stenotrophomonas</taxon>
        <taxon>Stenotrophomonas maltophilia group</taxon>
    </lineage>
</organism>
<evidence type="ECO:0000313" key="2">
    <source>
        <dbReference type="Proteomes" id="UP000198157"/>
    </source>
</evidence>
<dbReference type="Proteomes" id="UP000198157">
    <property type="component" value="Unassembled WGS sequence"/>
</dbReference>
<dbReference type="Pfam" id="PF03692">
    <property type="entry name" value="CxxCxxCC"/>
    <property type="match status" value="1"/>
</dbReference>
<reference evidence="1 2" key="1">
    <citation type="submission" date="2017-06" db="EMBL/GenBank/DDBJ databases">
        <authorList>
            <person name="Kim H.J."/>
            <person name="Triplett B.A."/>
        </authorList>
    </citation>
    <scope>NUCLEOTIDE SEQUENCE [LARGE SCALE GENOMIC DNA]</scope>
    <source>
        <strain evidence="1 2">13146</strain>
    </source>
</reference>
<gene>
    <name evidence="1" type="ORF">CEE60_15170</name>
</gene>
<dbReference type="AlphaFoldDB" id="A0A246HJQ9"/>
<proteinExistence type="predicted"/>
<accession>A0A246HJQ9</accession>
<sequence>MSEVFPCSACGLCCQHVNAAEQTQFLDRGDGTCRHYVVATRKCGIYEDRPDICRVDLQFSRHYAAKMSWDAFVDVNLQACRFLQAAAAAGPDADGSHHLEHRP</sequence>
<dbReference type="InterPro" id="IPR005358">
    <property type="entry name" value="Puta_zinc/iron-chelating_dom"/>
</dbReference>
<dbReference type="EMBL" id="NIVS01000042">
    <property type="protein sequence ID" value="OWQ51382.1"/>
    <property type="molecule type" value="Genomic_DNA"/>
</dbReference>
<comment type="caution">
    <text evidence="1">The sequence shown here is derived from an EMBL/GenBank/DDBJ whole genome shotgun (WGS) entry which is preliminary data.</text>
</comment>
<evidence type="ECO:0000313" key="1">
    <source>
        <dbReference type="EMBL" id="OWQ51382.1"/>
    </source>
</evidence>
<name>A0A246HJQ9_STEMA</name>
<dbReference type="OrthoDB" id="71604at2"/>
<protein>
    <submittedName>
        <fullName evidence="1">Zinc/iron-chelating domain-containing protein</fullName>
    </submittedName>
</protein>